<dbReference type="InterPro" id="IPR001753">
    <property type="entry name" value="Enoyl-CoA_hydra/iso"/>
</dbReference>
<dbReference type="AlphaFoldDB" id="A0A7Z0CQ33"/>
<evidence type="ECO:0000256" key="2">
    <source>
        <dbReference type="ARBA" id="ARBA00023140"/>
    </source>
</evidence>
<dbReference type="PANTHER" id="PTHR43684:SF1">
    <property type="entry name" value="ENOYL-COA DELTA ISOMERASE 2"/>
    <property type="match status" value="1"/>
</dbReference>
<reference evidence="5 7" key="1">
    <citation type="submission" date="2017-06" db="EMBL/GenBank/DDBJ databases">
        <title>Complete Genome Sequence of the Soil Carbazole-Degrading Bacterium Nocardioides aromaticivorans IC177.</title>
        <authorList>
            <person name="Vejarano F."/>
            <person name="Suzuki-Minakuchi C."/>
            <person name="Ohtsubo Y."/>
            <person name="Tsuda M."/>
            <person name="Okada K."/>
            <person name="Nojiri H."/>
        </authorList>
    </citation>
    <scope>NUCLEOTIDE SEQUENCE [LARGE SCALE GENOMIC DNA]</scope>
    <source>
        <strain evidence="5 7">IC177</strain>
    </source>
</reference>
<organism evidence="4 6">
    <name type="scientific">Nocardioides aromaticivorans</name>
    <dbReference type="NCBI Taxonomy" id="200618"/>
    <lineage>
        <taxon>Bacteria</taxon>
        <taxon>Bacillati</taxon>
        <taxon>Actinomycetota</taxon>
        <taxon>Actinomycetes</taxon>
        <taxon>Propionibacteriales</taxon>
        <taxon>Nocardioidaceae</taxon>
        <taxon>Nocardioides</taxon>
    </lineage>
</organism>
<dbReference type="SUPFAM" id="SSF52096">
    <property type="entry name" value="ClpP/crotonase"/>
    <property type="match status" value="1"/>
</dbReference>
<evidence type="ECO:0000256" key="1">
    <source>
        <dbReference type="ARBA" id="ARBA00004275"/>
    </source>
</evidence>
<comment type="subcellular location">
    <subcellularLocation>
        <location evidence="1">Peroxisome</location>
    </subcellularLocation>
</comment>
<dbReference type="Proteomes" id="UP000662818">
    <property type="component" value="Chromosome"/>
</dbReference>
<dbReference type="InterPro" id="IPR051053">
    <property type="entry name" value="ECH/Chromodomain_protein"/>
</dbReference>
<dbReference type="EMBL" id="JACBZM010000001">
    <property type="protein sequence ID" value="NYI46412.1"/>
    <property type="molecule type" value="Genomic_DNA"/>
</dbReference>
<protein>
    <submittedName>
        <fullName evidence="5">Crotonase</fullName>
    </submittedName>
    <submittedName>
        <fullName evidence="4">Enoyl-CoA hydratase/carnithine racemase</fullName>
    </submittedName>
</protein>
<dbReference type="CDD" id="cd06558">
    <property type="entry name" value="crotonase-like"/>
    <property type="match status" value="1"/>
</dbReference>
<sequence>MILTVSDQDRVRTLVLNRPDALNAFNEALYDATADALLEAATDPQVAVVLLTGAGRAFSAGTDLLEMHRMATDPTFERGKHGFIGLVDALVDFPKPLVVAVNGIGLGIGATILGFADLAFIAADARLKCPFTSLGVAPEAASSYLFPALVGRQDAAWMLLSAEWVSAEEAREMGLVRQVCPADRLLDVAREHASLLARRPISSLVAVKRAMTEPHRAAIRDARDRENAAFAELMGGPANLEALSAFAEGREPDFTGLPPGW</sequence>
<dbReference type="RefSeq" id="WP_036540841.1">
    <property type="nucleotide sequence ID" value="NZ_CP022295.1"/>
</dbReference>
<evidence type="ECO:0000313" key="4">
    <source>
        <dbReference type="EMBL" id="NYI46412.1"/>
    </source>
</evidence>
<evidence type="ECO:0000256" key="3">
    <source>
        <dbReference type="ARBA" id="ARBA00023235"/>
    </source>
</evidence>
<keyword evidence="7" id="KW-1185">Reference proteome</keyword>
<evidence type="ECO:0000313" key="7">
    <source>
        <dbReference type="Proteomes" id="UP000662818"/>
    </source>
</evidence>
<dbReference type="Pfam" id="PF00378">
    <property type="entry name" value="ECH_1"/>
    <property type="match status" value="1"/>
</dbReference>
<reference evidence="4 6" key="2">
    <citation type="submission" date="2020-07" db="EMBL/GenBank/DDBJ databases">
        <title>Sequencing the genomes of 1000 actinobacteria strains.</title>
        <authorList>
            <person name="Klenk H.-P."/>
        </authorList>
    </citation>
    <scope>NUCLEOTIDE SEQUENCE [LARGE SCALE GENOMIC DNA]</scope>
    <source>
        <strain evidence="4 6">DSM 15131</strain>
    </source>
</reference>
<evidence type="ECO:0000313" key="6">
    <source>
        <dbReference type="Proteomes" id="UP000562045"/>
    </source>
</evidence>
<name>A0A7Z0CQ33_9ACTN</name>
<dbReference type="EMBL" id="CP022295">
    <property type="protein sequence ID" value="QSR25583.1"/>
    <property type="molecule type" value="Genomic_DNA"/>
</dbReference>
<accession>A0A7Z0CQ33</accession>
<keyword evidence="2" id="KW-0576">Peroxisome</keyword>
<dbReference type="PANTHER" id="PTHR43684">
    <property type="match status" value="1"/>
</dbReference>
<dbReference type="Gene3D" id="3.90.226.10">
    <property type="entry name" value="2-enoyl-CoA Hydratase, Chain A, domain 1"/>
    <property type="match status" value="1"/>
</dbReference>
<evidence type="ECO:0000313" key="5">
    <source>
        <dbReference type="EMBL" id="QSR25583.1"/>
    </source>
</evidence>
<dbReference type="InterPro" id="IPR029045">
    <property type="entry name" value="ClpP/crotonase-like_dom_sf"/>
</dbReference>
<dbReference type="GO" id="GO:0004165">
    <property type="term" value="F:delta(3)-delta(2)-enoyl-CoA isomerase activity"/>
    <property type="evidence" value="ECO:0007669"/>
    <property type="project" value="UniProtKB-ARBA"/>
</dbReference>
<gene>
    <name evidence="4" type="ORF">BJ993_003492</name>
    <name evidence="5" type="ORF">CFH99_08110</name>
</gene>
<proteinExistence type="predicted"/>
<keyword evidence="3" id="KW-0413">Isomerase</keyword>
<dbReference type="Proteomes" id="UP000562045">
    <property type="component" value="Unassembled WGS sequence"/>
</dbReference>